<keyword evidence="1" id="KW-0175">Coiled coil</keyword>
<evidence type="ECO:0008006" key="5">
    <source>
        <dbReference type="Google" id="ProtNLM"/>
    </source>
</evidence>
<feature type="compositionally biased region" description="Low complexity" evidence="2">
    <location>
        <begin position="512"/>
        <end position="524"/>
    </location>
</feature>
<protein>
    <recommendedName>
        <fullName evidence="5">Aminotransferase-like plant mobile domain-containing protein</fullName>
    </recommendedName>
</protein>
<name>A0A843TXD7_COLES</name>
<gene>
    <name evidence="3" type="ORF">Taro_006436</name>
</gene>
<evidence type="ECO:0000256" key="2">
    <source>
        <dbReference type="SAM" id="MobiDB-lite"/>
    </source>
</evidence>
<dbReference type="AlphaFoldDB" id="A0A843TXD7"/>
<comment type="caution">
    <text evidence="3">The sequence shown here is derived from an EMBL/GenBank/DDBJ whole genome shotgun (WGS) entry which is preliminary data.</text>
</comment>
<dbReference type="Proteomes" id="UP000652761">
    <property type="component" value="Unassembled WGS sequence"/>
</dbReference>
<evidence type="ECO:0000256" key="1">
    <source>
        <dbReference type="SAM" id="Coils"/>
    </source>
</evidence>
<accession>A0A843TXD7</accession>
<proteinExistence type="predicted"/>
<feature type="region of interest" description="Disordered" evidence="2">
    <location>
        <begin position="266"/>
        <end position="329"/>
    </location>
</feature>
<evidence type="ECO:0000313" key="3">
    <source>
        <dbReference type="EMBL" id="MQL74083.1"/>
    </source>
</evidence>
<feature type="region of interest" description="Disordered" evidence="2">
    <location>
        <begin position="504"/>
        <end position="529"/>
    </location>
</feature>
<sequence>MDSTSYPCHSGLLQALAERFNRRFNTFGTAEGETSFDLWAFHRISSLSSVCLDDLHWDYSTGTGSYVMPYSFRYLMKVWRDLARCGKEQSPKASQGNVQVSFTVWVCFFYNSPYCFCNGFASDTHDLGSYTQLSVDFEDNQRHLCAPQDRGWNPRRLPDKTYLAAYLVYWLGTFVLPFGEEGLLVSPGLILLAVLTIFDLGPKKVERDEYVINSTMPPPGTPFARIGFVAFVTVENSTRLLDLWGVVAGHGKVVKIPPEGVVLPPTFSPAPSDMRKQKQAASYSRKRRASKETGPLQRATRRRILKPSSSSEEAFLPPRGKGPIGDTLHEDANALADDNYNPTFDGTSSPDEVGLPRASPLEQGHASAGVVADEEAGCPDMNISTLDGSTSLQTIHDLLTSGLEMELPNCADFNFIESDGRTWSHVLHSANTARFIEGFIADSPAIADPPPTVAVVGTGPISFSLATTFSPPGAGGPSTGGSADALVGGCSCLSEDPSLKAVAGDAREAACPEEGSGSDPSSSGAQAVDGDLLQPSLSEASLGSSGAFSSHDVSWPDFPQDVPVPGTERALEFLMGSIRTVMLASDPPPIKAVRNALRRNTRAYHLMGYPRGPWMVAVDSLWGEVRRLHQEATLAANRLRIQKLKGEIAQLEQEAKASRLRATAFMSTIEDASNRLAECELTIAVFDRGVVVAEAEAGSAASERECSDL</sequence>
<dbReference type="EMBL" id="NMUH01000191">
    <property type="protein sequence ID" value="MQL74083.1"/>
    <property type="molecule type" value="Genomic_DNA"/>
</dbReference>
<organism evidence="3 4">
    <name type="scientific">Colocasia esculenta</name>
    <name type="common">Wild taro</name>
    <name type="synonym">Arum esculentum</name>
    <dbReference type="NCBI Taxonomy" id="4460"/>
    <lineage>
        <taxon>Eukaryota</taxon>
        <taxon>Viridiplantae</taxon>
        <taxon>Streptophyta</taxon>
        <taxon>Embryophyta</taxon>
        <taxon>Tracheophyta</taxon>
        <taxon>Spermatophyta</taxon>
        <taxon>Magnoliopsida</taxon>
        <taxon>Liliopsida</taxon>
        <taxon>Araceae</taxon>
        <taxon>Aroideae</taxon>
        <taxon>Colocasieae</taxon>
        <taxon>Colocasia</taxon>
    </lineage>
</organism>
<keyword evidence="4" id="KW-1185">Reference proteome</keyword>
<feature type="coiled-coil region" evidence="1">
    <location>
        <begin position="634"/>
        <end position="661"/>
    </location>
</feature>
<reference evidence="3" key="1">
    <citation type="submission" date="2017-07" db="EMBL/GenBank/DDBJ databases">
        <title>Taro Niue Genome Assembly and Annotation.</title>
        <authorList>
            <person name="Atibalentja N."/>
            <person name="Keating K."/>
            <person name="Fields C.J."/>
        </authorList>
    </citation>
    <scope>NUCLEOTIDE SEQUENCE</scope>
    <source>
        <strain evidence="3">Niue_2</strain>
        <tissue evidence="3">Leaf</tissue>
    </source>
</reference>
<evidence type="ECO:0000313" key="4">
    <source>
        <dbReference type="Proteomes" id="UP000652761"/>
    </source>
</evidence>